<evidence type="ECO:0000313" key="1">
    <source>
        <dbReference type="EMBL" id="KAH9312259.1"/>
    </source>
</evidence>
<proteinExistence type="predicted"/>
<dbReference type="InterPro" id="IPR021109">
    <property type="entry name" value="Peptidase_aspartic_dom_sf"/>
</dbReference>
<comment type="caution">
    <text evidence="1">The sequence shown here is derived from an EMBL/GenBank/DDBJ whole genome shotgun (WGS) entry which is preliminary data.</text>
</comment>
<dbReference type="Gene3D" id="2.40.70.10">
    <property type="entry name" value="Acid Proteases"/>
    <property type="match status" value="1"/>
</dbReference>
<feature type="non-terminal residue" evidence="1">
    <location>
        <position position="71"/>
    </location>
</feature>
<accession>A0AA38L1R5</accession>
<evidence type="ECO:0000313" key="2">
    <source>
        <dbReference type="Proteomes" id="UP000824469"/>
    </source>
</evidence>
<name>A0AA38L1R5_TAXCH</name>
<dbReference type="EMBL" id="JAHRHJ020000006">
    <property type="protein sequence ID" value="KAH9312259.1"/>
    <property type="molecule type" value="Genomic_DNA"/>
</dbReference>
<feature type="non-terminal residue" evidence="1">
    <location>
        <position position="1"/>
    </location>
</feature>
<keyword evidence="2" id="KW-1185">Reference proteome</keyword>
<dbReference type="AlphaFoldDB" id="A0AA38L1R5"/>
<gene>
    <name evidence="1" type="ORF">KI387_027294</name>
</gene>
<protein>
    <submittedName>
        <fullName evidence="1">Uncharacterized protein</fullName>
    </submittedName>
</protein>
<organism evidence="1 2">
    <name type="scientific">Taxus chinensis</name>
    <name type="common">Chinese yew</name>
    <name type="synonym">Taxus wallichiana var. chinensis</name>
    <dbReference type="NCBI Taxonomy" id="29808"/>
    <lineage>
        <taxon>Eukaryota</taxon>
        <taxon>Viridiplantae</taxon>
        <taxon>Streptophyta</taxon>
        <taxon>Embryophyta</taxon>
        <taxon>Tracheophyta</taxon>
        <taxon>Spermatophyta</taxon>
        <taxon>Pinopsida</taxon>
        <taxon>Pinidae</taxon>
        <taxon>Conifers II</taxon>
        <taxon>Cupressales</taxon>
        <taxon>Taxaceae</taxon>
        <taxon>Taxus</taxon>
    </lineage>
</organism>
<dbReference type="Proteomes" id="UP000824469">
    <property type="component" value="Unassembled WGS sequence"/>
</dbReference>
<sequence length="71" mass="7974">VDGWLLSNILVDIGAEVNVLTLDTWHQMGRPTLQPTSNVMYMVKKNNVRPIDVLKDDTITIQGAKFTGDFE</sequence>
<reference evidence="1 2" key="1">
    <citation type="journal article" date="2021" name="Nat. Plants">
        <title>The Taxus genome provides insights into paclitaxel biosynthesis.</title>
        <authorList>
            <person name="Xiong X."/>
            <person name="Gou J."/>
            <person name="Liao Q."/>
            <person name="Li Y."/>
            <person name="Zhou Q."/>
            <person name="Bi G."/>
            <person name="Li C."/>
            <person name="Du R."/>
            <person name="Wang X."/>
            <person name="Sun T."/>
            <person name="Guo L."/>
            <person name="Liang H."/>
            <person name="Lu P."/>
            <person name="Wu Y."/>
            <person name="Zhang Z."/>
            <person name="Ro D.K."/>
            <person name="Shang Y."/>
            <person name="Huang S."/>
            <person name="Yan J."/>
        </authorList>
    </citation>
    <scope>NUCLEOTIDE SEQUENCE [LARGE SCALE GENOMIC DNA]</scope>
    <source>
        <strain evidence="1">Ta-2019</strain>
    </source>
</reference>